<evidence type="ECO:0000313" key="2">
    <source>
        <dbReference type="EMBL" id="MCU7380035.1"/>
    </source>
</evidence>
<feature type="transmembrane region" description="Helical" evidence="1">
    <location>
        <begin position="235"/>
        <end position="256"/>
    </location>
</feature>
<feature type="transmembrane region" description="Helical" evidence="1">
    <location>
        <begin position="21"/>
        <end position="41"/>
    </location>
</feature>
<dbReference type="PANTHER" id="PTHR37312">
    <property type="entry name" value="MEMBRANE-BOUND ACYLTRANSFERASE YKRP-RELATED"/>
    <property type="match status" value="1"/>
</dbReference>
<accession>A0A9J6QX25</accession>
<keyword evidence="1" id="KW-0472">Membrane</keyword>
<feature type="transmembrane region" description="Helical" evidence="1">
    <location>
        <begin position="53"/>
        <end position="74"/>
    </location>
</feature>
<feature type="transmembrane region" description="Helical" evidence="1">
    <location>
        <begin position="86"/>
        <end position="107"/>
    </location>
</feature>
<dbReference type="RefSeq" id="WP_148394763.1">
    <property type="nucleotide sequence ID" value="NZ_JAOSHN010000007.1"/>
</dbReference>
<keyword evidence="3" id="KW-1185">Reference proteome</keyword>
<protein>
    <recommendedName>
        <fullName evidence="4">Acyltransferase 3 domain-containing protein</fullName>
    </recommendedName>
</protein>
<organism evidence="2 3">
    <name type="scientific">Hominibacterium faecale</name>
    <dbReference type="NCBI Taxonomy" id="2839743"/>
    <lineage>
        <taxon>Bacteria</taxon>
        <taxon>Bacillati</taxon>
        <taxon>Bacillota</taxon>
        <taxon>Clostridia</taxon>
        <taxon>Peptostreptococcales</taxon>
        <taxon>Anaerovoracaceae</taxon>
        <taxon>Hominibacterium</taxon>
    </lineage>
</organism>
<keyword evidence="1" id="KW-0812">Transmembrane</keyword>
<sequence length="367" mass="42267">MANETLNNTATQAGGKKERSYFFDTFRGLLIWTIPISHFTMVGGNFHQASFGGVVYITINVFVMQAFVFLSGYFSKKPQRARETAFKTFLFPYIVLVPFFFGVRYLINGGAHLTWIDPPLALWYLVALFVYRFFLVDFIKSKYIVQISIIIYLIAGLIPWLDGTLAAGRVVSYFPFFMLGYFCQKEHIAKIQSLKNWHCVILAIVLVGINILLAYKCPVSVEFYLLRGPGAAFGLTWYLDIIMRIADFIIPCAWIVLMLNILPKGKNYLTYVGMNTMSVYILHLIVRQLVKKFDLPDPNMFVYYICLFGLASLCVVVFSSPPISKGYNWIFDFLYDKVYLSLKKFIKWMLGIETNRDKALKEAEKEK</sequence>
<feature type="transmembrane region" description="Helical" evidence="1">
    <location>
        <begin position="196"/>
        <end position="215"/>
    </location>
</feature>
<dbReference type="AlphaFoldDB" id="A0A9J6QX25"/>
<feature type="transmembrane region" description="Helical" evidence="1">
    <location>
        <begin position="167"/>
        <end position="184"/>
    </location>
</feature>
<keyword evidence="1" id="KW-1133">Transmembrane helix</keyword>
<feature type="transmembrane region" description="Helical" evidence="1">
    <location>
        <begin position="143"/>
        <end position="161"/>
    </location>
</feature>
<dbReference type="EMBL" id="JAOSHN010000007">
    <property type="protein sequence ID" value="MCU7380035.1"/>
    <property type="molecule type" value="Genomic_DNA"/>
</dbReference>
<gene>
    <name evidence="2" type="ORF">OBO34_16970</name>
</gene>
<dbReference type="InterPro" id="IPR052734">
    <property type="entry name" value="Nod_factor_acetyltransferase"/>
</dbReference>
<feature type="transmembrane region" description="Helical" evidence="1">
    <location>
        <begin position="268"/>
        <end position="289"/>
    </location>
</feature>
<feature type="transmembrane region" description="Helical" evidence="1">
    <location>
        <begin position="119"/>
        <end position="136"/>
    </location>
</feature>
<evidence type="ECO:0000256" key="1">
    <source>
        <dbReference type="SAM" id="Phobius"/>
    </source>
</evidence>
<evidence type="ECO:0008006" key="4">
    <source>
        <dbReference type="Google" id="ProtNLM"/>
    </source>
</evidence>
<name>A0A9J6QX25_9FIRM</name>
<dbReference type="PANTHER" id="PTHR37312:SF1">
    <property type="entry name" value="MEMBRANE-BOUND ACYLTRANSFERASE YKRP-RELATED"/>
    <property type="match status" value="1"/>
</dbReference>
<dbReference type="Proteomes" id="UP001065549">
    <property type="component" value="Unassembled WGS sequence"/>
</dbReference>
<feature type="transmembrane region" description="Helical" evidence="1">
    <location>
        <begin position="301"/>
        <end position="319"/>
    </location>
</feature>
<evidence type="ECO:0000313" key="3">
    <source>
        <dbReference type="Proteomes" id="UP001065549"/>
    </source>
</evidence>
<proteinExistence type="predicted"/>
<comment type="caution">
    <text evidence="2">The sequence shown here is derived from an EMBL/GenBank/DDBJ whole genome shotgun (WGS) entry which is preliminary data.</text>
</comment>
<reference evidence="2" key="1">
    <citation type="submission" date="2022-09" db="EMBL/GenBank/DDBJ databases">
        <title>Culturomic study of gut microbiota in children with autism spectrum disorder.</title>
        <authorList>
            <person name="Efimov B.A."/>
            <person name="Chaplin A.V."/>
            <person name="Sokolova S.R."/>
            <person name="Pikina A.P."/>
            <person name="Korzhanova M."/>
            <person name="Belova V."/>
            <person name="Korostin D."/>
        </authorList>
    </citation>
    <scope>NUCLEOTIDE SEQUENCE</scope>
    <source>
        <strain evidence="2">ASD5510</strain>
    </source>
</reference>